<name>A0A5J4V2V7_9EUKA</name>
<dbReference type="PROSITE" id="PS50011">
    <property type="entry name" value="PROTEIN_KINASE_DOM"/>
    <property type="match status" value="1"/>
</dbReference>
<evidence type="ECO:0000256" key="3">
    <source>
        <dbReference type="ARBA" id="ARBA00022679"/>
    </source>
</evidence>
<dbReference type="GO" id="GO:0004674">
    <property type="term" value="F:protein serine/threonine kinase activity"/>
    <property type="evidence" value="ECO:0007669"/>
    <property type="project" value="UniProtKB-KW"/>
</dbReference>
<keyword evidence="6" id="KW-0067">ATP-binding</keyword>
<evidence type="ECO:0000259" key="9">
    <source>
        <dbReference type="PROSITE" id="PS50011"/>
    </source>
</evidence>
<dbReference type="InterPro" id="IPR051131">
    <property type="entry name" value="NEK_Ser/Thr_kinase_NIMA"/>
</dbReference>
<dbReference type="AlphaFoldDB" id="A0A5J4V2V7"/>
<protein>
    <recommendedName>
        <fullName evidence="1">non-specific serine/threonine protein kinase</fullName>
        <ecNumber evidence="1">2.7.11.1</ecNumber>
    </recommendedName>
</protein>
<dbReference type="EC" id="2.7.11.1" evidence="1"/>
<evidence type="ECO:0000256" key="8">
    <source>
        <dbReference type="ARBA" id="ARBA00048679"/>
    </source>
</evidence>
<proteinExistence type="predicted"/>
<dbReference type="Pfam" id="PF00069">
    <property type="entry name" value="Pkinase"/>
    <property type="match status" value="1"/>
</dbReference>
<dbReference type="PROSITE" id="PS00108">
    <property type="entry name" value="PROTEIN_KINASE_ST"/>
    <property type="match status" value="1"/>
</dbReference>
<evidence type="ECO:0000313" key="11">
    <source>
        <dbReference type="Proteomes" id="UP000324800"/>
    </source>
</evidence>
<organism evidence="10 11">
    <name type="scientific">Streblomastix strix</name>
    <dbReference type="NCBI Taxonomy" id="222440"/>
    <lineage>
        <taxon>Eukaryota</taxon>
        <taxon>Metamonada</taxon>
        <taxon>Preaxostyla</taxon>
        <taxon>Oxymonadida</taxon>
        <taxon>Streblomastigidae</taxon>
        <taxon>Streblomastix</taxon>
    </lineage>
</organism>
<keyword evidence="2" id="KW-0723">Serine/threonine-protein kinase</keyword>
<dbReference type="InterPro" id="IPR000719">
    <property type="entry name" value="Prot_kinase_dom"/>
</dbReference>
<dbReference type="PANTHER" id="PTHR44899:SF3">
    <property type="entry name" value="SERINE_THREONINE-PROTEIN KINASE NEK1"/>
    <property type="match status" value="1"/>
</dbReference>
<evidence type="ECO:0000256" key="5">
    <source>
        <dbReference type="ARBA" id="ARBA00022777"/>
    </source>
</evidence>
<comment type="catalytic activity">
    <reaction evidence="8">
        <text>L-seryl-[protein] + ATP = O-phospho-L-seryl-[protein] + ADP + H(+)</text>
        <dbReference type="Rhea" id="RHEA:17989"/>
        <dbReference type="Rhea" id="RHEA-COMP:9863"/>
        <dbReference type="Rhea" id="RHEA-COMP:11604"/>
        <dbReference type="ChEBI" id="CHEBI:15378"/>
        <dbReference type="ChEBI" id="CHEBI:29999"/>
        <dbReference type="ChEBI" id="CHEBI:30616"/>
        <dbReference type="ChEBI" id="CHEBI:83421"/>
        <dbReference type="ChEBI" id="CHEBI:456216"/>
        <dbReference type="EC" id="2.7.11.1"/>
    </reaction>
</comment>
<dbReference type="SMART" id="SM00220">
    <property type="entry name" value="S_TKc"/>
    <property type="match status" value="1"/>
</dbReference>
<keyword evidence="5 10" id="KW-0418">Kinase</keyword>
<feature type="domain" description="Protein kinase" evidence="9">
    <location>
        <begin position="1"/>
        <end position="184"/>
    </location>
</feature>
<sequence>MEYCQNGDLQKYIDKMRQENKIINENNFFDFAAQIASGLSLIHGRKIIHRDLKPANIFLSGQGRLKIGDFGLSKVIDEKDYAHTVAGTRSYLSPEILNKWSYTEKVDMWSFGICLYILAELTHPFDTKNEISLVTSIVQQQPAPFVNLKNQVAQNLIISLLSKDSAKRPNADDILQIPEIAIQH</sequence>
<evidence type="ECO:0000256" key="6">
    <source>
        <dbReference type="ARBA" id="ARBA00022840"/>
    </source>
</evidence>
<evidence type="ECO:0000313" key="10">
    <source>
        <dbReference type="EMBL" id="KAA6376783.1"/>
    </source>
</evidence>
<evidence type="ECO:0000256" key="4">
    <source>
        <dbReference type="ARBA" id="ARBA00022741"/>
    </source>
</evidence>
<comment type="catalytic activity">
    <reaction evidence="7">
        <text>L-threonyl-[protein] + ATP = O-phospho-L-threonyl-[protein] + ADP + H(+)</text>
        <dbReference type="Rhea" id="RHEA:46608"/>
        <dbReference type="Rhea" id="RHEA-COMP:11060"/>
        <dbReference type="Rhea" id="RHEA-COMP:11605"/>
        <dbReference type="ChEBI" id="CHEBI:15378"/>
        <dbReference type="ChEBI" id="CHEBI:30013"/>
        <dbReference type="ChEBI" id="CHEBI:30616"/>
        <dbReference type="ChEBI" id="CHEBI:61977"/>
        <dbReference type="ChEBI" id="CHEBI:456216"/>
        <dbReference type="EC" id="2.7.11.1"/>
    </reaction>
</comment>
<evidence type="ECO:0000256" key="2">
    <source>
        <dbReference type="ARBA" id="ARBA00022527"/>
    </source>
</evidence>
<dbReference type="Proteomes" id="UP000324800">
    <property type="component" value="Unassembled WGS sequence"/>
</dbReference>
<dbReference type="Gene3D" id="1.10.510.10">
    <property type="entry name" value="Transferase(Phosphotransferase) domain 1"/>
    <property type="match status" value="1"/>
</dbReference>
<dbReference type="InterPro" id="IPR008271">
    <property type="entry name" value="Ser/Thr_kinase_AS"/>
</dbReference>
<reference evidence="10 11" key="1">
    <citation type="submission" date="2019-03" db="EMBL/GenBank/DDBJ databases">
        <title>Single cell metagenomics reveals metabolic interactions within the superorganism composed of flagellate Streblomastix strix and complex community of Bacteroidetes bacteria on its surface.</title>
        <authorList>
            <person name="Treitli S.C."/>
            <person name="Kolisko M."/>
            <person name="Husnik F."/>
            <person name="Keeling P."/>
            <person name="Hampl V."/>
        </authorList>
    </citation>
    <scope>NUCLEOTIDE SEQUENCE [LARGE SCALE GENOMIC DNA]</scope>
    <source>
        <strain evidence="10">ST1C</strain>
    </source>
</reference>
<dbReference type="SUPFAM" id="SSF56112">
    <property type="entry name" value="Protein kinase-like (PK-like)"/>
    <property type="match status" value="1"/>
</dbReference>
<accession>A0A5J4V2V7</accession>
<dbReference type="PANTHER" id="PTHR44899">
    <property type="entry name" value="CAMK FAMILY PROTEIN KINASE"/>
    <property type="match status" value="1"/>
</dbReference>
<dbReference type="OrthoDB" id="10250725at2759"/>
<dbReference type="InterPro" id="IPR011009">
    <property type="entry name" value="Kinase-like_dom_sf"/>
</dbReference>
<evidence type="ECO:0000256" key="1">
    <source>
        <dbReference type="ARBA" id="ARBA00012513"/>
    </source>
</evidence>
<dbReference type="EMBL" id="SNRW01010287">
    <property type="protein sequence ID" value="KAA6376783.1"/>
    <property type="molecule type" value="Genomic_DNA"/>
</dbReference>
<dbReference type="GO" id="GO:0005524">
    <property type="term" value="F:ATP binding"/>
    <property type="evidence" value="ECO:0007669"/>
    <property type="project" value="UniProtKB-KW"/>
</dbReference>
<evidence type="ECO:0000256" key="7">
    <source>
        <dbReference type="ARBA" id="ARBA00047899"/>
    </source>
</evidence>
<keyword evidence="3" id="KW-0808">Transferase</keyword>
<keyword evidence="4" id="KW-0547">Nucleotide-binding</keyword>
<gene>
    <name evidence="10" type="ORF">EZS28_027691</name>
</gene>
<comment type="caution">
    <text evidence="10">The sequence shown here is derived from an EMBL/GenBank/DDBJ whole genome shotgun (WGS) entry which is preliminary data.</text>
</comment>